<dbReference type="AlphaFoldDB" id="A0A5N7BC02"/>
<gene>
    <name evidence="1" type="ORF">BDV26DRAFT_172056</name>
</gene>
<proteinExistence type="predicted"/>
<evidence type="ECO:0000313" key="2">
    <source>
        <dbReference type="Proteomes" id="UP000326198"/>
    </source>
</evidence>
<name>A0A5N7BC02_9EURO</name>
<organism evidence="1 2">
    <name type="scientific">Aspergillus bertholletiae</name>
    <dbReference type="NCBI Taxonomy" id="1226010"/>
    <lineage>
        <taxon>Eukaryota</taxon>
        <taxon>Fungi</taxon>
        <taxon>Dikarya</taxon>
        <taxon>Ascomycota</taxon>
        <taxon>Pezizomycotina</taxon>
        <taxon>Eurotiomycetes</taxon>
        <taxon>Eurotiomycetidae</taxon>
        <taxon>Eurotiales</taxon>
        <taxon>Aspergillaceae</taxon>
        <taxon>Aspergillus</taxon>
        <taxon>Aspergillus subgen. Circumdati</taxon>
    </lineage>
</organism>
<reference evidence="1 2" key="1">
    <citation type="submission" date="2019-04" db="EMBL/GenBank/DDBJ databases">
        <title>Friends and foes A comparative genomics studyof 23 Aspergillus species from section Flavi.</title>
        <authorList>
            <consortium name="DOE Joint Genome Institute"/>
            <person name="Kjaerbolling I."/>
            <person name="Vesth T."/>
            <person name="Frisvad J.C."/>
            <person name="Nybo J.L."/>
            <person name="Theobald S."/>
            <person name="Kildgaard S."/>
            <person name="Isbrandt T."/>
            <person name="Kuo A."/>
            <person name="Sato A."/>
            <person name="Lyhne E.K."/>
            <person name="Kogle M.E."/>
            <person name="Wiebenga A."/>
            <person name="Kun R.S."/>
            <person name="Lubbers R.J."/>
            <person name="Makela M.R."/>
            <person name="Barry K."/>
            <person name="Chovatia M."/>
            <person name="Clum A."/>
            <person name="Daum C."/>
            <person name="Haridas S."/>
            <person name="He G."/>
            <person name="LaButti K."/>
            <person name="Lipzen A."/>
            <person name="Mondo S."/>
            <person name="Riley R."/>
            <person name="Salamov A."/>
            <person name="Simmons B.A."/>
            <person name="Magnuson J.K."/>
            <person name="Henrissat B."/>
            <person name="Mortensen U.H."/>
            <person name="Larsen T.O."/>
            <person name="Devries R.P."/>
            <person name="Grigoriev I.V."/>
            <person name="Machida M."/>
            <person name="Baker S.E."/>
            <person name="Andersen M.R."/>
        </authorList>
    </citation>
    <scope>NUCLEOTIDE SEQUENCE [LARGE SCALE GENOMIC DNA]</scope>
    <source>
        <strain evidence="1 2">IBT 29228</strain>
    </source>
</reference>
<sequence>MIRVMNFWRRFRASASISLLLSGGQVMCFDFVLQCVLCAGKYMFLSAFAKVFAACRAAEGTAYQRHSNCIVIGISRVTPATKEATVTSRDPGTASIESPQGATSCALQVGTACHSAVAFLLSFVSNPTPGNWLILSPLGPSPGFPPPYGTYVDPTPRNHGLLHLSDRTAPPRPIKKSTGSYEVKLFVLPSETVYRASNIYVR</sequence>
<dbReference type="Proteomes" id="UP000326198">
    <property type="component" value="Unassembled WGS sequence"/>
</dbReference>
<protein>
    <submittedName>
        <fullName evidence="1">Uncharacterized protein</fullName>
    </submittedName>
</protein>
<evidence type="ECO:0000313" key="1">
    <source>
        <dbReference type="EMBL" id="KAE8379298.1"/>
    </source>
</evidence>
<keyword evidence="2" id="KW-1185">Reference proteome</keyword>
<accession>A0A5N7BC02</accession>
<dbReference type="EMBL" id="ML736196">
    <property type="protein sequence ID" value="KAE8379298.1"/>
    <property type="molecule type" value="Genomic_DNA"/>
</dbReference>